<accession>A0A1G4I6G8</accession>
<gene>
    <name evidence="2" type="ORF">TEOVI_000041200</name>
</gene>
<protein>
    <recommendedName>
        <fullName evidence="4">Secreted protein</fullName>
    </recommendedName>
</protein>
<sequence length="85" mass="9212">MGKGMGICTALLVGVFSPQTLPYFLRRCGGGAACNAGWRGSPFPVWRMLAVRVDWLPPLWLDHSFPSLSASGCHYSGATSPWRIS</sequence>
<evidence type="ECO:0008006" key="4">
    <source>
        <dbReference type="Google" id="ProtNLM"/>
    </source>
</evidence>
<feature type="signal peptide" evidence="1">
    <location>
        <begin position="1"/>
        <end position="22"/>
    </location>
</feature>
<dbReference type="VEuPathDB" id="TriTrypDB:TEOVI_000041200"/>
<comment type="caution">
    <text evidence="2">The sequence shown here is derived from an EMBL/GenBank/DDBJ whole genome shotgun (WGS) entry which is preliminary data.</text>
</comment>
<dbReference type="GeneID" id="92374352"/>
<evidence type="ECO:0000313" key="2">
    <source>
        <dbReference type="EMBL" id="SCU67294.1"/>
    </source>
</evidence>
<evidence type="ECO:0000313" key="3">
    <source>
        <dbReference type="Proteomes" id="UP000195570"/>
    </source>
</evidence>
<dbReference type="AlphaFoldDB" id="A0A1G4I6G8"/>
<proteinExistence type="predicted"/>
<dbReference type="EMBL" id="CZPT02000721">
    <property type="protein sequence ID" value="SCU67294.1"/>
    <property type="molecule type" value="Genomic_DNA"/>
</dbReference>
<keyword evidence="3" id="KW-1185">Reference proteome</keyword>
<dbReference type="Proteomes" id="UP000195570">
    <property type="component" value="Unassembled WGS sequence"/>
</dbReference>
<dbReference type="RefSeq" id="XP_067078626.1">
    <property type="nucleotide sequence ID" value="XM_067222525.1"/>
</dbReference>
<reference evidence="2" key="1">
    <citation type="submission" date="2016-09" db="EMBL/GenBank/DDBJ databases">
        <authorList>
            <person name="Hebert L."/>
            <person name="Moumen B."/>
        </authorList>
    </citation>
    <scope>NUCLEOTIDE SEQUENCE [LARGE SCALE GENOMIC DNA]</scope>
    <source>
        <strain evidence="2">OVI</strain>
    </source>
</reference>
<feature type="chain" id="PRO_5009235397" description="Secreted protein" evidence="1">
    <location>
        <begin position="23"/>
        <end position="85"/>
    </location>
</feature>
<evidence type="ECO:0000256" key="1">
    <source>
        <dbReference type="SAM" id="SignalP"/>
    </source>
</evidence>
<keyword evidence="1" id="KW-0732">Signal</keyword>
<organism evidence="2 3">
    <name type="scientific">Trypanosoma equiperdum</name>
    <dbReference type="NCBI Taxonomy" id="5694"/>
    <lineage>
        <taxon>Eukaryota</taxon>
        <taxon>Discoba</taxon>
        <taxon>Euglenozoa</taxon>
        <taxon>Kinetoplastea</taxon>
        <taxon>Metakinetoplastina</taxon>
        <taxon>Trypanosomatida</taxon>
        <taxon>Trypanosomatidae</taxon>
        <taxon>Trypanosoma</taxon>
    </lineage>
</organism>
<name>A0A1G4I6G8_TRYEQ</name>